<feature type="domain" description="DUF5979" evidence="4">
    <location>
        <begin position="1841"/>
        <end position="1952"/>
    </location>
</feature>
<organism evidence="5 6">
    <name type="scientific">Schaalia naturae</name>
    <dbReference type="NCBI Taxonomy" id="635203"/>
    <lineage>
        <taxon>Bacteria</taxon>
        <taxon>Bacillati</taxon>
        <taxon>Actinomycetota</taxon>
        <taxon>Actinomycetes</taxon>
        <taxon>Actinomycetales</taxon>
        <taxon>Actinomycetaceae</taxon>
        <taxon>Schaalia</taxon>
    </lineage>
</organism>
<evidence type="ECO:0000259" key="4">
    <source>
        <dbReference type="Pfam" id="PF19407"/>
    </source>
</evidence>
<dbReference type="Gene3D" id="2.60.40.1140">
    <property type="entry name" value="Collagen-binding surface protein Cna, B-type domain"/>
    <property type="match status" value="3"/>
</dbReference>
<feature type="transmembrane region" description="Helical" evidence="2">
    <location>
        <begin position="2520"/>
        <end position="2540"/>
    </location>
</feature>
<feature type="compositionally biased region" description="Low complexity" evidence="1">
    <location>
        <begin position="718"/>
        <end position="729"/>
    </location>
</feature>
<comment type="caution">
    <text evidence="5">The sequence shown here is derived from an EMBL/GenBank/DDBJ whole genome shotgun (WGS) entry which is preliminary data.</text>
</comment>
<dbReference type="Proteomes" id="UP001596527">
    <property type="component" value="Unassembled WGS sequence"/>
</dbReference>
<dbReference type="InterPro" id="IPR046022">
    <property type="entry name" value="DUF5979"/>
</dbReference>
<feature type="region of interest" description="Disordered" evidence="1">
    <location>
        <begin position="702"/>
        <end position="749"/>
    </location>
</feature>
<feature type="domain" description="DUF5979" evidence="4">
    <location>
        <begin position="2401"/>
        <end position="2502"/>
    </location>
</feature>
<keyword evidence="6" id="KW-1185">Reference proteome</keyword>
<proteinExistence type="predicted"/>
<keyword evidence="2" id="KW-1133">Transmembrane helix</keyword>
<feature type="domain" description="DUF5979" evidence="4">
    <location>
        <begin position="2074"/>
        <end position="2174"/>
    </location>
</feature>
<keyword evidence="3" id="KW-0732">Signal</keyword>
<feature type="domain" description="DUF5979" evidence="4">
    <location>
        <begin position="1957"/>
        <end position="2070"/>
    </location>
</feature>
<dbReference type="Pfam" id="PF19407">
    <property type="entry name" value="DUF5979"/>
    <property type="match status" value="6"/>
</dbReference>
<keyword evidence="2" id="KW-0812">Transmembrane</keyword>
<evidence type="ECO:0000256" key="1">
    <source>
        <dbReference type="SAM" id="MobiDB-lite"/>
    </source>
</evidence>
<sequence>MSVLLATALGIGAVAVPVQAAEGDPQYLTVAKTVNGDESRTLEPGEPFTYQIEMNCSEADCVDAVVEDALPEELEGFQITGVEVTSSNSPVAGEATWTEGGTPVSQPSTVGAATALTVAFSQSLASGGTGLAIGSTATVNITLQVPIGFSPDDGRNGEAIVNTAVTSADNSAGDSDAATVTVSATQELAAAIDKTWSPASSAFAPGAESTITLAATNTSNVSVDSMTVEEPDGLADGATALNADNPFRTNDFARFADGATLSNGATSVRVDALVLAGGVWTWTEGVPGDSYALPAGVAPGDVGGLRLTYTGEISPQAGATVPIALTQRATDRNDAADLSTQSVTIDNVARAWTSRDGASSDVVTDTAARTVTPAIVSTDIAKSFADAEVVAGGSTTATITAKNTGTAVNTWTIRDVSGFFTDSISFGGFTGGIAYPADAVGGTVVYHMLDGSLPDESVPFDSGTVPDAPSGRIAGFDLVFASAEGTNGIAADASVSASFTVDAVETTDRDATYTNTATSTVTAANGQEGDDSASATLSVPVPSIDTELAKTVRPRGAVEAGQSVLTTLTSTTSTNSASTKVRTILVEDAWDGADATNFWNAFGLTSIAPTQVLAGTDLTVQVQTEPGAWVTLDTAGAQSDAHWYSLDSGELAAMLGAQGLSTDAATGIRFTFTSTAEDGFGLTTTFAPNLVFTARATLRTGGPVDTAQEGEGATQVPTSYTNTATTTGSGTTGGGAPLSDGDTGTGIGQVVTYPGEGTGVRIDKAWNADVVTALTDAQASTTLTWGIQPGHDSVTLTDDPSSSVRESVFDAFNLTAVKPVGSSTVPYTNGWYLAYDTVTAVELYDGSAWVPVTAPDGSWQEADGSFKGYTLSADEQTHATGVRVTLKPDDAARADALAAGAIAPEPGSGVASGNGRTFTLDWKLRDRTRSSNAWITSTTALNTADGGVDRNTAEIRAGEGSDTDSDTIVITGGIPKVVVNKTVATPKVQVPADGASASQGYPTNRYTLTARNGSTAGANYVRVSDPAPCTDEKLMGCGTGATGGEALADPFTGTGAATGVLDDAVPNAFERQDLTKIAIAAEQEGQVDWDGSIVWLLRYDAETGAYTTTSTTIAAANGLAAGDLADVVGISVTFAGVGASEEEGSITQDNDLTITLDTRVRPTLRSTGQAFWESTDEGHASDNGVFAQSYDLVVSPGVTTGDFSDASVSYTKGVLEAKASKTISDGTIVEPDPDESQTVTLAGDQGASTVSPTSVTITDLPDGGDGGSTGFWENFSFTGLSSLTVPAGADRVRIGVFGTFDEGGAPAWLDGEVQPTSEDGSYTLPVAEERYGDIQGLRIVFTRDDGALFSQSSPAWSVQAVYTVALRDTQRTSGEDVAWPGTATDEASVSSVSTGFEPASATAADDVSWNAGSAVLAIDKWANEGTRTVKSGATIPWDLTISNAGTGFLDLTSVVDDMDEYLIYTGEGGSAAPDQPIQFTPGTLPDGTPGTVTTAPEVEATGETNGTITFTWPGGARLLPGETIKIRVWLEFLPGASSGEKVRNALTVNTGQRLDAVTRALEGTTNQTPRLDSDGTSGTTSDFVQPTEGENVYVVKGVQGSIAGAVNSVNPDLECVASMPSPLDPNDRYYRNPCVANSTLGGTDKWMLRAVNGGTTDLTRMIIFDQLPVAGDQLLLSGTGRGSQYRPELTGAPVVVGAPDGTTTTVEVTTSTGVCVGTWAGLGGGAVGTAQEPCAQNGEEWSPAGEDTDWSKVTGLRVTLDFTASDIGALKPGVNINVMYSSVNAPQTEADSSLALRDVPAADQYAWNQFGVQYFGAGQTPQAKKITPSQVGVHLRTGSIKVANTATGDARAYAPDSITATVTCEAGGVPLTFDGGASSKTVTLTRDEDGAYAPATIDGIPVGATCDVAEDGDPGAFGETARSIENQALQVTAADPVDETPAAQVATITNDYQWGALSVTKRVDTEADAGRFGPFGFTLACTTADGQPVDFGEGRTGTSFTLPAGGTWTAPGSTIPARSTCVLTETDSSSADATVLTGDNVTDNGDGTATIVIGSDDTAVVSALVTNHYDAGTLTVSKTVDGPGATTYGSGPFGFHSTCTYGDQTLLDEDYTLEPGATKTFGTFPAGTQCQTAETATSGATSTAMSPEGGVVTIAAQTGASPSSVEVRATNTYDVGGLKIVKQVAGSGAEAFGSGPFAAQVACAYQKDGETVGVPLANDGTVVLDQENGYEATVGNIIAGAECTVTETDSGGADASVVSPEDGAVTVGGSQDAAAEVTITNTFEAGYVTVLKAVDGDGASAYGTGEFGFEAVCDWPSGTGAAGSGGSETTEFALAAGGSRRLGPYPVGAQCRVTETATSGATSTAMSPEGGVVAVESSGEADTASEATVTATNTFDTAALTIIKKRTGAGADALGGGPFTAQVACTYSSDGQMTAVVLPGGGTVVLSKDNRYRATIGGILVGAQCTVTETDAGGADATTIDPAGGVVTIDADGQTVTITNEFATAPSGGGTGLSVTGADVGYLMAAAIALAVGGALAAGSRTRRRKGRARHVPR</sequence>
<feature type="compositionally biased region" description="Polar residues" evidence="1">
    <location>
        <begin position="1236"/>
        <end position="1255"/>
    </location>
</feature>
<feature type="domain" description="DUF5979" evidence="4">
    <location>
        <begin position="2288"/>
        <end position="2396"/>
    </location>
</feature>
<protein>
    <submittedName>
        <fullName evidence="5">DUF5979 domain-containing protein</fullName>
    </submittedName>
</protein>
<evidence type="ECO:0000313" key="6">
    <source>
        <dbReference type="Proteomes" id="UP001596527"/>
    </source>
</evidence>
<feature type="chain" id="PRO_5045575345" evidence="3">
    <location>
        <begin position="21"/>
        <end position="2554"/>
    </location>
</feature>
<dbReference type="EMBL" id="JBHTEF010000001">
    <property type="protein sequence ID" value="MFC7579850.1"/>
    <property type="molecule type" value="Genomic_DNA"/>
</dbReference>
<feature type="signal peptide" evidence="3">
    <location>
        <begin position="1"/>
        <end position="20"/>
    </location>
</feature>
<feature type="region of interest" description="Disordered" evidence="1">
    <location>
        <begin position="1563"/>
        <end position="1585"/>
    </location>
</feature>
<evidence type="ECO:0000256" key="3">
    <source>
        <dbReference type="SAM" id="SignalP"/>
    </source>
</evidence>
<keyword evidence="2" id="KW-0472">Membrane</keyword>
<name>A0ABW2SI89_9ACTO</name>
<dbReference type="RefSeq" id="WP_380971384.1">
    <property type="nucleotide sequence ID" value="NZ_JBHTEF010000001.1"/>
</dbReference>
<accession>A0ABW2SI89</accession>
<gene>
    <name evidence="5" type="ORF">ACFQWG_01215</name>
</gene>
<feature type="compositionally biased region" description="Polar residues" evidence="1">
    <location>
        <begin position="1563"/>
        <end position="1584"/>
    </location>
</feature>
<evidence type="ECO:0000256" key="2">
    <source>
        <dbReference type="SAM" id="Phobius"/>
    </source>
</evidence>
<evidence type="ECO:0000313" key="5">
    <source>
        <dbReference type="EMBL" id="MFC7579850.1"/>
    </source>
</evidence>
<feature type="region of interest" description="Disordered" evidence="1">
    <location>
        <begin position="1225"/>
        <end position="1255"/>
    </location>
</feature>
<feature type="domain" description="DUF5979" evidence="4">
    <location>
        <begin position="2178"/>
        <end position="2284"/>
    </location>
</feature>
<reference evidence="6" key="1">
    <citation type="journal article" date="2019" name="Int. J. Syst. Evol. Microbiol.">
        <title>The Global Catalogue of Microorganisms (GCM) 10K type strain sequencing project: providing services to taxonomists for standard genome sequencing and annotation.</title>
        <authorList>
            <consortium name="The Broad Institute Genomics Platform"/>
            <consortium name="The Broad Institute Genome Sequencing Center for Infectious Disease"/>
            <person name="Wu L."/>
            <person name="Ma J."/>
        </authorList>
    </citation>
    <scope>NUCLEOTIDE SEQUENCE [LARGE SCALE GENOMIC DNA]</scope>
    <source>
        <strain evidence="6">CCUG 56698</strain>
    </source>
</reference>